<comment type="similarity">
    <text evidence="1 2">Belongs to the outer membrane factor (OMF) (TC 1.B.17) family.</text>
</comment>
<keyword evidence="2" id="KW-0564">Palmitate</keyword>
<dbReference type="EMBL" id="JACONT010000007">
    <property type="protein sequence ID" value="MBC3941107.1"/>
    <property type="molecule type" value="Genomic_DNA"/>
</dbReference>
<evidence type="ECO:0000313" key="3">
    <source>
        <dbReference type="EMBL" id="MBC3941107.1"/>
    </source>
</evidence>
<name>A0ABR7AMB9_9SPHN</name>
<organism evidence="3 4">
    <name type="scientific">Sphingomonas albertensis</name>
    <dbReference type="NCBI Taxonomy" id="2762591"/>
    <lineage>
        <taxon>Bacteria</taxon>
        <taxon>Pseudomonadati</taxon>
        <taxon>Pseudomonadota</taxon>
        <taxon>Alphaproteobacteria</taxon>
        <taxon>Sphingomonadales</taxon>
        <taxon>Sphingomonadaceae</taxon>
        <taxon>Sphingomonas</taxon>
    </lineage>
</organism>
<dbReference type="Gene3D" id="1.20.1600.10">
    <property type="entry name" value="Outer membrane efflux proteins (OEP)"/>
    <property type="match status" value="1"/>
</dbReference>
<keyword evidence="2" id="KW-1134">Transmembrane beta strand</keyword>
<keyword evidence="4" id="KW-1185">Reference proteome</keyword>
<dbReference type="PANTHER" id="PTHR30203">
    <property type="entry name" value="OUTER MEMBRANE CATION EFFLUX PROTEIN"/>
    <property type="match status" value="1"/>
</dbReference>
<dbReference type="NCBIfam" id="TIGR01845">
    <property type="entry name" value="outer_NodT"/>
    <property type="match status" value="1"/>
</dbReference>
<proteinExistence type="inferred from homology"/>
<dbReference type="Proteomes" id="UP000597613">
    <property type="component" value="Unassembled WGS sequence"/>
</dbReference>
<evidence type="ECO:0000256" key="1">
    <source>
        <dbReference type="ARBA" id="ARBA00007613"/>
    </source>
</evidence>
<dbReference type="Pfam" id="PF02321">
    <property type="entry name" value="OEP"/>
    <property type="match status" value="2"/>
</dbReference>
<protein>
    <submittedName>
        <fullName evidence="3">Efflux transporter outer membrane subunit</fullName>
    </submittedName>
</protein>
<dbReference type="Gene3D" id="2.20.200.10">
    <property type="entry name" value="Outer membrane efflux proteins (OEP)"/>
    <property type="match status" value="1"/>
</dbReference>
<dbReference type="InterPro" id="IPR010131">
    <property type="entry name" value="MdtP/NodT-like"/>
</dbReference>
<gene>
    <name evidence="3" type="ORF">H8S47_05335</name>
</gene>
<reference evidence="3 4" key="1">
    <citation type="submission" date="2020-08" db="EMBL/GenBank/DDBJ databases">
        <title>Putative novel bacterial strains isolated from necrotic wheat leaf tissues caused by Xanthomonas translucens.</title>
        <authorList>
            <person name="Tambong J.T."/>
        </authorList>
    </citation>
    <scope>NUCLEOTIDE SEQUENCE [LARGE SCALE GENOMIC DNA]</scope>
    <source>
        <strain evidence="4">DOAB 1063</strain>
    </source>
</reference>
<evidence type="ECO:0000313" key="4">
    <source>
        <dbReference type="Proteomes" id="UP000597613"/>
    </source>
</evidence>
<keyword evidence="2" id="KW-0449">Lipoprotein</keyword>
<accession>A0ABR7AMB9</accession>
<comment type="subcellular location">
    <subcellularLocation>
        <location evidence="2">Cell membrane</location>
        <topology evidence="2">Lipid-anchor</topology>
    </subcellularLocation>
</comment>
<dbReference type="InterPro" id="IPR003423">
    <property type="entry name" value="OMP_efflux"/>
</dbReference>
<keyword evidence="2" id="KW-0812">Transmembrane</keyword>
<comment type="caution">
    <text evidence="3">The sequence shown here is derived from an EMBL/GenBank/DDBJ whole genome shotgun (WGS) entry which is preliminary data.</text>
</comment>
<evidence type="ECO:0000256" key="2">
    <source>
        <dbReference type="RuleBase" id="RU362097"/>
    </source>
</evidence>
<sequence>MLLTGCATQPAYQKLRLSVASAWDNGAQPASTSSASDTVIHGWWKTLGDPAIDTLVDAALIDNPTLGQAIARIQQAQATARVSDAQRLPQISANGSATRARVGGAQTGSGGATTMQSIAASGASLGWELDLWGRLKETTRAAEGRLGARTADAEQARLSLSGQIADAVLRLRACNFSLAVRNRDIAARELELAVMRERLSLGNVAPIEAANAASNIAAARTNRVAQQEACARLVNELVALGGRDASAIRMLVGAPEIRIAVLPSTQTQTSRLAPIPDVDAGTIIPEPPPLTLALPAAILLQHPNVVAAEREAAARWAEIGVARADRLPRIDLVGLLTGNWIRVLGSASSFDTWSAGAELSGPLFDGGAGAANVRGAQARYREATEALRGAVRAATRDVEDALAGQQSAQQRVITSRQAVDAAGIALRANEARWRAGATDMFELEDSRRQFNRALESAIAAARDRAQAWVALVRAAGGQVSLQAADLTGPDTITSQSDQGGAQRR</sequence>
<keyword evidence="2" id="KW-0472">Membrane</keyword>
<dbReference type="PANTHER" id="PTHR30203:SF29">
    <property type="entry name" value="PROTEIN CYAE"/>
    <property type="match status" value="1"/>
</dbReference>
<dbReference type="SUPFAM" id="SSF56954">
    <property type="entry name" value="Outer membrane efflux proteins (OEP)"/>
    <property type="match status" value="1"/>
</dbReference>